<accession>A0A6N2UVJ2</accession>
<dbReference type="EMBL" id="CACRTG010000021">
    <property type="protein sequence ID" value="VYT22079.1"/>
    <property type="molecule type" value="Genomic_DNA"/>
</dbReference>
<sequence>MHGLIEVDGVERLHLVPVVREQEPRVLEERALGVGDEIARVELADVRSDIVERLAGAGAAHDQHVQVAVEFGVELGAVQGEAEVLGEDEVVVLRGEVAKLLALLERAPACRTALLTGAEVAHEGDVAQPEEPDEDAHGQARQHGVG</sequence>
<organism evidence="2">
    <name type="scientific">[Clostridium] nexile</name>
    <dbReference type="NCBI Taxonomy" id="29361"/>
    <lineage>
        <taxon>Bacteria</taxon>
        <taxon>Bacillati</taxon>
        <taxon>Bacillota</taxon>
        <taxon>Clostridia</taxon>
        <taxon>Lachnospirales</taxon>
        <taxon>Lachnospiraceae</taxon>
        <taxon>Tyzzerella</taxon>
    </lineage>
</organism>
<evidence type="ECO:0000313" key="2">
    <source>
        <dbReference type="EMBL" id="VYT22079.1"/>
    </source>
</evidence>
<evidence type="ECO:0000256" key="1">
    <source>
        <dbReference type="SAM" id="MobiDB-lite"/>
    </source>
</evidence>
<protein>
    <submittedName>
        <fullName evidence="2">Uncharacterized protein</fullName>
    </submittedName>
</protein>
<name>A0A6N2UVJ2_9FIRM</name>
<feature type="region of interest" description="Disordered" evidence="1">
    <location>
        <begin position="124"/>
        <end position="146"/>
    </location>
</feature>
<dbReference type="AlphaFoldDB" id="A0A6N2UVJ2"/>
<reference evidence="2" key="1">
    <citation type="submission" date="2019-11" db="EMBL/GenBank/DDBJ databases">
        <authorList>
            <person name="Feng L."/>
        </authorList>
    </citation>
    <scope>NUCLEOTIDE SEQUENCE</scope>
    <source>
        <strain evidence="2">CnexileLFYP112</strain>
    </source>
</reference>
<proteinExistence type="predicted"/>
<gene>
    <name evidence="2" type="ORF">CNLFYP112_02329</name>
</gene>